<name>A0AAQ4E275_AMBAM</name>
<keyword evidence="3" id="KW-1185">Reference proteome</keyword>
<protein>
    <submittedName>
        <fullName evidence="2">Uncharacterized protein</fullName>
    </submittedName>
</protein>
<sequence length="183" mass="20755">MKPRPPPKATKGPTPRLPDGEYKIIFRSRSPSQAHELQRGSTTARGLHRAEDYGTGGRRKRSPAGPPRKQHISVSMPAETPARAYAALKSLCVREEQQEINANVPPPGDSRRGIVFNAYSCETDEEIYAEFRKRNPNLNVVRGRRLGKSRHMQGRSCRSEFDTWRVTFDSFFFMNVSRNAITL</sequence>
<gene>
    <name evidence="2" type="ORF">V5799_014719</name>
</gene>
<dbReference type="Proteomes" id="UP001321473">
    <property type="component" value="Unassembled WGS sequence"/>
</dbReference>
<evidence type="ECO:0000313" key="2">
    <source>
        <dbReference type="EMBL" id="KAK8768815.1"/>
    </source>
</evidence>
<dbReference type="AlphaFoldDB" id="A0AAQ4E275"/>
<reference evidence="2 3" key="1">
    <citation type="journal article" date="2023" name="Arcadia Sci">
        <title>De novo assembly of a long-read Amblyomma americanum tick genome.</title>
        <authorList>
            <person name="Chou S."/>
            <person name="Poskanzer K.E."/>
            <person name="Rollins M."/>
            <person name="Thuy-Boun P.S."/>
        </authorList>
    </citation>
    <scope>NUCLEOTIDE SEQUENCE [LARGE SCALE GENOMIC DNA]</scope>
    <source>
        <strain evidence="2">F_SG_1</strain>
        <tissue evidence="2">Salivary glands</tissue>
    </source>
</reference>
<comment type="caution">
    <text evidence="2">The sequence shown here is derived from an EMBL/GenBank/DDBJ whole genome shotgun (WGS) entry which is preliminary data.</text>
</comment>
<organism evidence="2 3">
    <name type="scientific">Amblyomma americanum</name>
    <name type="common">Lone star tick</name>
    <dbReference type="NCBI Taxonomy" id="6943"/>
    <lineage>
        <taxon>Eukaryota</taxon>
        <taxon>Metazoa</taxon>
        <taxon>Ecdysozoa</taxon>
        <taxon>Arthropoda</taxon>
        <taxon>Chelicerata</taxon>
        <taxon>Arachnida</taxon>
        <taxon>Acari</taxon>
        <taxon>Parasitiformes</taxon>
        <taxon>Ixodida</taxon>
        <taxon>Ixodoidea</taxon>
        <taxon>Ixodidae</taxon>
        <taxon>Amblyomminae</taxon>
        <taxon>Amblyomma</taxon>
    </lineage>
</organism>
<feature type="region of interest" description="Disordered" evidence="1">
    <location>
        <begin position="1"/>
        <end position="78"/>
    </location>
</feature>
<evidence type="ECO:0000256" key="1">
    <source>
        <dbReference type="SAM" id="MobiDB-lite"/>
    </source>
</evidence>
<accession>A0AAQ4E275</accession>
<feature type="compositionally biased region" description="Polar residues" evidence="1">
    <location>
        <begin position="29"/>
        <end position="44"/>
    </location>
</feature>
<evidence type="ECO:0000313" key="3">
    <source>
        <dbReference type="Proteomes" id="UP001321473"/>
    </source>
</evidence>
<dbReference type="EMBL" id="JARKHS020023417">
    <property type="protein sequence ID" value="KAK8768815.1"/>
    <property type="molecule type" value="Genomic_DNA"/>
</dbReference>
<proteinExistence type="predicted"/>